<keyword evidence="4" id="KW-1185">Reference proteome</keyword>
<name>C1F8U0_ACIC5</name>
<dbReference type="eggNOG" id="COG0265">
    <property type="taxonomic scope" value="Bacteria"/>
</dbReference>
<dbReference type="HOGENOM" id="CLU_1198420_0_0_0"/>
<evidence type="ECO:0000259" key="2">
    <source>
        <dbReference type="Pfam" id="PF08308"/>
    </source>
</evidence>
<keyword evidence="1" id="KW-0472">Membrane</keyword>
<dbReference type="AlphaFoldDB" id="C1F8U0"/>
<protein>
    <recommendedName>
        <fullName evidence="2">PEGA domain-containing protein</fullName>
    </recommendedName>
</protein>
<sequence length="212" mass="21994">MNFDVLEDVSVDGVVVIPKGSLALATVTVAQHKRSMGRAGKLNVNIDSVRLSDGEKDALRATEGGNGHGHVGAMTGAMVATGIVFFPAAPLFLFMHGKDITIPKGTEITAYTDGDMNLDLARFEPKAAPAAAVAATSQITINSDIPACDIEVDGAFAGNTPSTLSLASGKHVITVQKAGYTSWTRTMLVSGSSVHIDADLTPQQNATKLSSQ</sequence>
<dbReference type="Proteomes" id="UP000002207">
    <property type="component" value="Chromosome"/>
</dbReference>
<reference evidence="3 4" key="1">
    <citation type="journal article" date="2009" name="Appl. Environ. Microbiol.">
        <title>Three genomes from the phylum Acidobacteria provide insight into the lifestyles of these microorganisms in soils.</title>
        <authorList>
            <person name="Ward N.L."/>
            <person name="Challacombe J.F."/>
            <person name="Janssen P.H."/>
            <person name="Henrissat B."/>
            <person name="Coutinho P.M."/>
            <person name="Wu M."/>
            <person name="Xie G."/>
            <person name="Haft D.H."/>
            <person name="Sait M."/>
            <person name="Badger J."/>
            <person name="Barabote R.D."/>
            <person name="Bradley B."/>
            <person name="Brettin T.S."/>
            <person name="Brinkac L.M."/>
            <person name="Bruce D."/>
            <person name="Creasy T."/>
            <person name="Daugherty S.C."/>
            <person name="Davidsen T.M."/>
            <person name="DeBoy R.T."/>
            <person name="Detter J.C."/>
            <person name="Dodson R.J."/>
            <person name="Durkin A.S."/>
            <person name="Ganapathy A."/>
            <person name="Gwinn-Giglio M."/>
            <person name="Han C.S."/>
            <person name="Khouri H."/>
            <person name="Kiss H."/>
            <person name="Kothari S.P."/>
            <person name="Madupu R."/>
            <person name="Nelson K.E."/>
            <person name="Nelson W.C."/>
            <person name="Paulsen I."/>
            <person name="Penn K."/>
            <person name="Ren Q."/>
            <person name="Rosovitz M.J."/>
            <person name="Selengut J.D."/>
            <person name="Shrivastava S."/>
            <person name="Sullivan S.A."/>
            <person name="Tapia R."/>
            <person name="Thompson L.S."/>
            <person name="Watkins K.L."/>
            <person name="Yang Q."/>
            <person name="Yu C."/>
            <person name="Zafar N."/>
            <person name="Zhou L."/>
            <person name="Kuske C.R."/>
        </authorList>
    </citation>
    <scope>NUCLEOTIDE SEQUENCE [LARGE SCALE GENOMIC DNA]</scope>
    <source>
        <strain evidence="4">ATCC 51196 / DSM 11244 / BCRC 80197 / JCM 7670 / NBRC 15755 / NCIMB 13165 / 161</strain>
    </source>
</reference>
<dbReference type="InParanoid" id="C1F8U0"/>
<gene>
    <name evidence="3" type="ordered locus">ACP_1998</name>
</gene>
<organism evidence="3 4">
    <name type="scientific">Acidobacterium capsulatum (strain ATCC 51196 / DSM 11244 / BCRC 80197 / JCM 7670 / NBRC 15755 / NCIMB 13165 / 161)</name>
    <dbReference type="NCBI Taxonomy" id="240015"/>
    <lineage>
        <taxon>Bacteria</taxon>
        <taxon>Pseudomonadati</taxon>
        <taxon>Acidobacteriota</taxon>
        <taxon>Terriglobia</taxon>
        <taxon>Terriglobales</taxon>
        <taxon>Acidobacteriaceae</taxon>
        <taxon>Acidobacterium</taxon>
    </lineage>
</organism>
<feature type="transmembrane region" description="Helical" evidence="1">
    <location>
        <begin position="73"/>
        <end position="94"/>
    </location>
</feature>
<accession>C1F8U0</accession>
<evidence type="ECO:0000313" key="3">
    <source>
        <dbReference type="EMBL" id="ACO33183.1"/>
    </source>
</evidence>
<keyword evidence="1" id="KW-0812">Transmembrane</keyword>
<dbReference type="InterPro" id="IPR013229">
    <property type="entry name" value="PEGA"/>
</dbReference>
<dbReference type="Pfam" id="PF08308">
    <property type="entry name" value="PEGA"/>
    <property type="match status" value="1"/>
</dbReference>
<keyword evidence="1" id="KW-1133">Transmembrane helix</keyword>
<dbReference type="STRING" id="240015.ACP_1998"/>
<dbReference type="KEGG" id="aca:ACP_1998"/>
<feature type="domain" description="PEGA" evidence="2">
    <location>
        <begin position="137"/>
        <end position="203"/>
    </location>
</feature>
<proteinExistence type="predicted"/>
<evidence type="ECO:0000313" key="4">
    <source>
        <dbReference type="Proteomes" id="UP000002207"/>
    </source>
</evidence>
<evidence type="ECO:0000256" key="1">
    <source>
        <dbReference type="SAM" id="Phobius"/>
    </source>
</evidence>
<dbReference type="EMBL" id="CP001472">
    <property type="protein sequence ID" value="ACO33183.1"/>
    <property type="molecule type" value="Genomic_DNA"/>
</dbReference>